<organism evidence="2">
    <name type="scientific">Anthurium amnicola</name>
    <dbReference type="NCBI Taxonomy" id="1678845"/>
    <lineage>
        <taxon>Eukaryota</taxon>
        <taxon>Viridiplantae</taxon>
        <taxon>Streptophyta</taxon>
        <taxon>Embryophyta</taxon>
        <taxon>Tracheophyta</taxon>
        <taxon>Spermatophyta</taxon>
        <taxon>Magnoliopsida</taxon>
        <taxon>Liliopsida</taxon>
        <taxon>Araceae</taxon>
        <taxon>Pothoideae</taxon>
        <taxon>Potheae</taxon>
        <taxon>Anthurium</taxon>
    </lineage>
</organism>
<feature type="region of interest" description="Disordered" evidence="1">
    <location>
        <begin position="50"/>
        <end position="154"/>
    </location>
</feature>
<sequence length="315" mass="35300">RRRVGSFHHPASCGVLFSFISSPLPTFSATHLSSSSTSSFVLQRRENTPQLKIGASDGNGREDVPFLQGRQPRRTPSPQRGGRRRQRVRARLPRHQSPALRRHTPPLQAATPQAPSPTQPPRALLLLLPLAHPHPPRPHPPRRHRRGGLLPGLPPAPPLLLRLLPPPVLAQPHRRQQRPHLPPGRLRHRPQPQQEARLPLRPRHHLRLHRRRRHRDRIVPGLRPRGQEHDVAEGVGDGRRAEPGPGGGVRSEEEQHPAAADPAGDQGRRQGRWPEDEEDWSPRLLRRDQRVGPQAGQELSPGLFAGRGVQGQAED</sequence>
<feature type="compositionally biased region" description="Low complexity" evidence="1">
    <location>
        <begin position="121"/>
        <end position="131"/>
    </location>
</feature>
<feature type="region of interest" description="Disordered" evidence="1">
    <location>
        <begin position="171"/>
        <end position="315"/>
    </location>
</feature>
<feature type="compositionally biased region" description="Basic and acidic residues" evidence="1">
    <location>
        <begin position="225"/>
        <end position="242"/>
    </location>
</feature>
<feature type="compositionally biased region" description="Basic residues" evidence="1">
    <location>
        <begin position="81"/>
        <end position="104"/>
    </location>
</feature>
<dbReference type="EMBL" id="GDJX01006044">
    <property type="protein sequence ID" value="JAT61892.1"/>
    <property type="molecule type" value="Transcribed_RNA"/>
</dbReference>
<reference evidence="2" key="1">
    <citation type="submission" date="2015-07" db="EMBL/GenBank/DDBJ databases">
        <title>Transcriptome Assembly of Anthurium amnicola.</title>
        <authorList>
            <person name="Suzuki J."/>
        </authorList>
    </citation>
    <scope>NUCLEOTIDE SEQUENCE</scope>
</reference>
<feature type="compositionally biased region" description="Basic residues" evidence="1">
    <location>
        <begin position="200"/>
        <end position="216"/>
    </location>
</feature>
<feature type="compositionally biased region" description="Low complexity" evidence="1">
    <location>
        <begin position="68"/>
        <end position="80"/>
    </location>
</feature>
<feature type="compositionally biased region" description="Basic residues" evidence="1">
    <location>
        <begin position="134"/>
        <end position="147"/>
    </location>
</feature>
<feature type="non-terminal residue" evidence="2">
    <location>
        <position position="1"/>
    </location>
</feature>
<evidence type="ECO:0000256" key="1">
    <source>
        <dbReference type="SAM" id="MobiDB-lite"/>
    </source>
</evidence>
<name>A0A1D1Z4Z5_9ARAE</name>
<proteinExistence type="predicted"/>
<evidence type="ECO:0000313" key="2">
    <source>
        <dbReference type="EMBL" id="JAT61892.1"/>
    </source>
</evidence>
<gene>
    <name evidence="2" type="ORF">g.89397</name>
</gene>
<protein>
    <submittedName>
        <fullName evidence="2">Uncharacterized protein</fullName>
    </submittedName>
</protein>
<dbReference type="AlphaFoldDB" id="A0A1D1Z4Z5"/>
<accession>A0A1D1Z4Z5</accession>